<feature type="coiled-coil region" evidence="1">
    <location>
        <begin position="2"/>
        <end position="29"/>
    </location>
</feature>
<dbReference type="EMBL" id="JAGYPE010000010">
    <property type="protein sequence ID" value="MBS4188119.1"/>
    <property type="molecule type" value="Genomic_DNA"/>
</dbReference>
<evidence type="ECO:0000256" key="2">
    <source>
        <dbReference type="SAM" id="MobiDB-lite"/>
    </source>
</evidence>
<comment type="caution">
    <text evidence="3">The sequence shown here is derived from an EMBL/GenBank/DDBJ whole genome shotgun (WGS) entry which is preliminary data.</text>
</comment>
<evidence type="ECO:0000313" key="4">
    <source>
        <dbReference type="EMBL" id="MCH6268083.1"/>
    </source>
</evidence>
<reference evidence="3" key="1">
    <citation type="submission" date="2021-05" db="EMBL/GenBank/DDBJ databases">
        <title>Novel Bacillus species.</title>
        <authorList>
            <person name="Liu G."/>
        </authorList>
    </citation>
    <scope>NUCLEOTIDE SEQUENCE</scope>
    <source>
        <strain evidence="3 5">FJAT-50051</strain>
    </source>
</reference>
<name>A0A942T8E5_9BACI</name>
<dbReference type="RefSeq" id="WP_213147933.1">
    <property type="nucleotide sequence ID" value="NZ_JAGYPE020000048.1"/>
</dbReference>
<dbReference type="EMBL" id="JAGYPE020000048">
    <property type="protein sequence ID" value="MCH6268083.1"/>
    <property type="molecule type" value="Genomic_DNA"/>
</dbReference>
<accession>A0A942T8E5</accession>
<gene>
    <name evidence="4" type="ORF">KHB02_021375</name>
    <name evidence="3" type="ORF">KHB02_42845</name>
</gene>
<dbReference type="Proteomes" id="UP000677265">
    <property type="component" value="Unassembled WGS sequence"/>
</dbReference>
<keyword evidence="1" id="KW-0175">Coiled coil</keyword>
<feature type="region of interest" description="Disordered" evidence="2">
    <location>
        <begin position="86"/>
        <end position="109"/>
    </location>
</feature>
<evidence type="ECO:0000256" key="1">
    <source>
        <dbReference type="SAM" id="Coils"/>
    </source>
</evidence>
<keyword evidence="5" id="KW-1185">Reference proteome</keyword>
<organism evidence="3">
    <name type="scientific">Neobacillus citreus</name>
    <dbReference type="NCBI Taxonomy" id="2833578"/>
    <lineage>
        <taxon>Bacteria</taxon>
        <taxon>Bacillati</taxon>
        <taxon>Bacillota</taxon>
        <taxon>Bacilli</taxon>
        <taxon>Bacillales</taxon>
        <taxon>Bacillaceae</taxon>
        <taxon>Neobacillus</taxon>
    </lineage>
</organism>
<protein>
    <submittedName>
        <fullName evidence="3">YwdI family protein</fullName>
    </submittedName>
</protein>
<dbReference type="AlphaFoldDB" id="A0A942T8E5"/>
<evidence type="ECO:0000313" key="3">
    <source>
        <dbReference type="EMBL" id="MBS4188119.1"/>
    </source>
</evidence>
<sequence>MNISVQKLLAKMEEELNQARASHKEESLRERVYSIKILCELILEEKQTGRDVQPASAVIQQATTAQVFQQAAYQPAVSQPIFQQPTVTTPQPKKLELDDEANGDSLFDF</sequence>
<dbReference type="InterPro" id="IPR035218">
    <property type="entry name" value="DUF5327"/>
</dbReference>
<dbReference type="Pfam" id="PF17261">
    <property type="entry name" value="DUF5327"/>
    <property type="match status" value="1"/>
</dbReference>
<evidence type="ECO:0000313" key="5">
    <source>
        <dbReference type="Proteomes" id="UP000677265"/>
    </source>
</evidence>
<proteinExistence type="predicted"/>